<feature type="domain" description="S1 motif" evidence="4">
    <location>
        <begin position="12"/>
        <end position="83"/>
    </location>
</feature>
<dbReference type="FunFam" id="2.40.50.140:FF:000015">
    <property type="entry name" value="Eukaryotic translation initiation factor 2 subunit alpha"/>
    <property type="match status" value="1"/>
</dbReference>
<dbReference type="CDD" id="cd04452">
    <property type="entry name" value="S1_IF2_alpha"/>
    <property type="match status" value="1"/>
</dbReference>
<dbReference type="AlphaFoldDB" id="A0A7J3XYV3"/>
<reference evidence="5" key="1">
    <citation type="journal article" date="2020" name="mSystems">
        <title>Genome- and Community-Level Interaction Insights into Carbon Utilization and Element Cycling Functions of Hydrothermarchaeota in Hydrothermal Sediment.</title>
        <authorList>
            <person name="Zhou Z."/>
            <person name="Liu Y."/>
            <person name="Xu W."/>
            <person name="Pan J."/>
            <person name="Luo Z.H."/>
            <person name="Li M."/>
        </authorList>
    </citation>
    <scope>NUCLEOTIDE SEQUENCE [LARGE SCALE GENOMIC DNA]</scope>
    <source>
        <strain evidence="5">SpSt-110</strain>
    </source>
</reference>
<comment type="caution">
    <text evidence="5">The sequence shown here is derived from an EMBL/GenBank/DDBJ whole genome shotgun (WGS) entry which is preliminary data.</text>
</comment>
<dbReference type="InterPro" id="IPR044126">
    <property type="entry name" value="S1_IF2_alpha"/>
</dbReference>
<protein>
    <submittedName>
        <fullName evidence="5">Translation initiation factor IF-2 subunit alpha</fullName>
    </submittedName>
</protein>
<evidence type="ECO:0000313" key="5">
    <source>
        <dbReference type="EMBL" id="HHP67771.1"/>
    </source>
</evidence>
<dbReference type="PANTHER" id="PTHR10602:SF0">
    <property type="entry name" value="EUKARYOTIC TRANSLATION INITIATION FACTOR 2 SUBUNIT 1"/>
    <property type="match status" value="1"/>
</dbReference>
<dbReference type="PANTHER" id="PTHR10602">
    <property type="entry name" value="EUKARYOTIC TRANSLATION INITIATION FACTOR 2 SUBUNIT 1"/>
    <property type="match status" value="1"/>
</dbReference>
<evidence type="ECO:0000256" key="2">
    <source>
        <dbReference type="ARBA" id="ARBA00022540"/>
    </source>
</evidence>
<comment type="similarity">
    <text evidence="1">Belongs to the eIF-2-alpha family.</text>
</comment>
<dbReference type="InterPro" id="IPR012340">
    <property type="entry name" value="NA-bd_OB-fold"/>
</dbReference>
<dbReference type="GO" id="GO:0003743">
    <property type="term" value="F:translation initiation factor activity"/>
    <property type="evidence" value="ECO:0007669"/>
    <property type="project" value="UniProtKB-KW"/>
</dbReference>
<dbReference type="GO" id="GO:0043022">
    <property type="term" value="F:ribosome binding"/>
    <property type="evidence" value="ECO:0007669"/>
    <property type="project" value="TreeGrafter"/>
</dbReference>
<dbReference type="Pfam" id="PF07541">
    <property type="entry name" value="EIF_2_alpha"/>
    <property type="match status" value="1"/>
</dbReference>
<name>A0A7J3XYV3_9CREN</name>
<dbReference type="Gene3D" id="1.10.150.190">
    <property type="entry name" value="Translation initiation factor 2, subunit 1, domain 2"/>
    <property type="match status" value="1"/>
</dbReference>
<dbReference type="NCBIfam" id="NF003062">
    <property type="entry name" value="PRK03987.1-1"/>
    <property type="match status" value="1"/>
</dbReference>
<keyword evidence="2 5" id="KW-0396">Initiation factor</keyword>
<dbReference type="SUPFAM" id="SSF116742">
    <property type="entry name" value="eIF2alpha middle domain-like"/>
    <property type="match status" value="1"/>
</dbReference>
<dbReference type="InterPro" id="IPR011488">
    <property type="entry name" value="TIF_2_asu"/>
</dbReference>
<dbReference type="PROSITE" id="PS50126">
    <property type="entry name" value="S1"/>
    <property type="match status" value="1"/>
</dbReference>
<dbReference type="Gene3D" id="2.40.50.140">
    <property type="entry name" value="Nucleic acid-binding proteins"/>
    <property type="match status" value="1"/>
</dbReference>
<sequence>MVLPRKELPDVGEFIVATVKEIFDYGAYVTLDEYGDLKAYLPWSEASSKWIKDLHEVIYEGEKIVVKVIRVDRRKGEVDVSLKRVSEGDKRRKMMWWKRFLRGAKIVENVAKQMGWDIQEAYRDVVWRLEDQYSEPLTALEEAVSKGGDVLVKAGVPEKWVKPLLEEASKHIKPKKVSIRRTILLRSLERDGVSRIKKVLEELEKEISSLGLKSRVYTAGSPRYIVEVEAKDYKTAESVLDKALEKSLKIAGELGVEARVESARS</sequence>
<evidence type="ECO:0000259" key="4">
    <source>
        <dbReference type="PROSITE" id="PS50126"/>
    </source>
</evidence>
<gene>
    <name evidence="5" type="ORF">ENM60_03130</name>
</gene>
<dbReference type="SUPFAM" id="SSF110993">
    <property type="entry name" value="eIF-2-alpha, C-terminal domain"/>
    <property type="match status" value="1"/>
</dbReference>
<dbReference type="Pfam" id="PF00575">
    <property type="entry name" value="S1"/>
    <property type="match status" value="1"/>
</dbReference>
<keyword evidence="3" id="KW-0648">Protein biosynthesis</keyword>
<dbReference type="GO" id="GO:0003723">
    <property type="term" value="F:RNA binding"/>
    <property type="evidence" value="ECO:0007669"/>
    <property type="project" value="InterPro"/>
</dbReference>
<accession>A0A7J3XYV3</accession>
<dbReference type="SMART" id="SM00316">
    <property type="entry name" value="S1"/>
    <property type="match status" value="1"/>
</dbReference>
<dbReference type="Gene3D" id="3.30.70.1130">
    <property type="entry name" value="EIF_2_alpha"/>
    <property type="match status" value="1"/>
</dbReference>
<evidence type="ECO:0000256" key="3">
    <source>
        <dbReference type="ARBA" id="ARBA00022917"/>
    </source>
</evidence>
<dbReference type="InterPro" id="IPR024054">
    <property type="entry name" value="TIF2_asu_middle_sf"/>
</dbReference>
<dbReference type="InterPro" id="IPR024055">
    <property type="entry name" value="TIF2_asu_C"/>
</dbReference>
<organism evidence="5">
    <name type="scientific">Thermogladius calderae</name>
    <dbReference type="NCBI Taxonomy" id="1200300"/>
    <lineage>
        <taxon>Archaea</taxon>
        <taxon>Thermoproteota</taxon>
        <taxon>Thermoprotei</taxon>
        <taxon>Desulfurococcales</taxon>
        <taxon>Desulfurococcaceae</taxon>
        <taxon>Thermogladius</taxon>
    </lineage>
</organism>
<proteinExistence type="inferred from homology"/>
<dbReference type="SUPFAM" id="SSF50249">
    <property type="entry name" value="Nucleic acid-binding proteins"/>
    <property type="match status" value="1"/>
</dbReference>
<dbReference type="InterPro" id="IPR003029">
    <property type="entry name" value="S1_domain"/>
</dbReference>
<dbReference type="EMBL" id="DRYK01000042">
    <property type="protein sequence ID" value="HHP67771.1"/>
    <property type="molecule type" value="Genomic_DNA"/>
</dbReference>
<evidence type="ECO:0000256" key="1">
    <source>
        <dbReference type="ARBA" id="ARBA00007223"/>
    </source>
</evidence>